<dbReference type="EMBL" id="CAIF01000040">
    <property type="protein sequence ID" value="CCH42283.1"/>
    <property type="molecule type" value="Genomic_DNA"/>
</dbReference>
<accession>K0KMG4</accession>
<comment type="similarity">
    <text evidence="1 9">Belongs to the protein prenyltransferase subunit beta family.</text>
</comment>
<keyword evidence="5 9" id="KW-0808">Transferase</keyword>
<dbReference type="FunCoup" id="K0KMG4">
    <property type="interactions" value="724"/>
</dbReference>
<protein>
    <recommendedName>
        <fullName evidence="3 9">Protein farnesyltransferase subunit beta</fullName>
        <shortName evidence="9">FTase-beta</shortName>
        <ecNumber evidence="2 9">2.5.1.58</ecNumber>
    </recommendedName>
</protein>
<evidence type="ECO:0000256" key="9">
    <source>
        <dbReference type="RuleBase" id="RU365056"/>
    </source>
</evidence>
<dbReference type="PANTHER" id="PTHR11774">
    <property type="entry name" value="GERANYLGERANYL TRANSFERASE TYPE BETA SUBUNIT"/>
    <property type="match status" value="1"/>
</dbReference>
<dbReference type="PANTHER" id="PTHR11774:SF6">
    <property type="entry name" value="PROTEIN FARNESYLTRANSFERASE SUBUNIT BETA"/>
    <property type="match status" value="1"/>
</dbReference>
<dbReference type="HOGENOM" id="CLU_028946_0_0_1"/>
<keyword evidence="12" id="KW-1185">Reference proteome</keyword>
<dbReference type="InterPro" id="IPR008930">
    <property type="entry name" value="Terpenoid_cyclase/PrenylTrfase"/>
</dbReference>
<evidence type="ECO:0000256" key="4">
    <source>
        <dbReference type="ARBA" id="ARBA00022602"/>
    </source>
</evidence>
<proteinExistence type="inferred from homology"/>
<evidence type="ECO:0000259" key="10">
    <source>
        <dbReference type="Pfam" id="PF00432"/>
    </source>
</evidence>
<organism evidence="11 12">
    <name type="scientific">Wickerhamomyces ciferrii (strain ATCC 14091 / BCRC 22168 / CBS 111 / JCM 3599 / NBRC 0793 / NRRL Y-1031 F-60-10)</name>
    <name type="common">Yeast</name>
    <name type="synonym">Pichia ciferrii</name>
    <dbReference type="NCBI Taxonomy" id="1206466"/>
    <lineage>
        <taxon>Eukaryota</taxon>
        <taxon>Fungi</taxon>
        <taxon>Dikarya</taxon>
        <taxon>Ascomycota</taxon>
        <taxon>Saccharomycotina</taxon>
        <taxon>Saccharomycetes</taxon>
        <taxon>Phaffomycetales</taxon>
        <taxon>Wickerhamomycetaceae</taxon>
        <taxon>Wickerhamomyces</taxon>
    </lineage>
</organism>
<dbReference type="EC" id="2.5.1.58" evidence="2 9"/>
<evidence type="ECO:0000256" key="7">
    <source>
        <dbReference type="ARBA" id="ARBA00022737"/>
    </source>
</evidence>
<comment type="subunit">
    <text evidence="9">Heterodimer of an alpha and a beta subunit.</text>
</comment>
<evidence type="ECO:0000256" key="6">
    <source>
        <dbReference type="ARBA" id="ARBA00022723"/>
    </source>
</evidence>
<dbReference type="eggNOG" id="KOG0365">
    <property type="taxonomic scope" value="Eukaryota"/>
</dbReference>
<dbReference type="GO" id="GO:0005965">
    <property type="term" value="C:protein farnesyltransferase complex"/>
    <property type="evidence" value="ECO:0007669"/>
    <property type="project" value="UniProtKB-UniRule"/>
</dbReference>
<evidence type="ECO:0000256" key="1">
    <source>
        <dbReference type="ARBA" id="ARBA00010497"/>
    </source>
</evidence>
<comment type="cofactor">
    <cofactor evidence="9">
        <name>Zn(2+)</name>
        <dbReference type="ChEBI" id="CHEBI:29105"/>
    </cofactor>
    <text evidence="9">Binds 1 zinc ion per subunit.</text>
</comment>
<dbReference type="CDD" id="cd02893">
    <property type="entry name" value="FTase"/>
    <property type="match status" value="1"/>
</dbReference>
<evidence type="ECO:0000256" key="3">
    <source>
        <dbReference type="ARBA" id="ARBA00015798"/>
    </source>
</evidence>
<dbReference type="GO" id="GO:0008270">
    <property type="term" value="F:zinc ion binding"/>
    <property type="evidence" value="ECO:0007669"/>
    <property type="project" value="UniProtKB-UniRule"/>
</dbReference>
<name>K0KMG4_WICCF</name>
<reference evidence="11 12" key="1">
    <citation type="journal article" date="2012" name="Eukaryot. Cell">
        <title>Draft genome sequence of Wickerhamomyces ciferrii NRRL Y-1031 F-60-10.</title>
        <authorList>
            <person name="Schneider J."/>
            <person name="Andrea H."/>
            <person name="Blom J."/>
            <person name="Jaenicke S."/>
            <person name="Ruckert C."/>
            <person name="Schorsch C."/>
            <person name="Szczepanowski R."/>
            <person name="Farwick M."/>
            <person name="Goesmann A."/>
            <person name="Puhler A."/>
            <person name="Schaffer S."/>
            <person name="Tauch A."/>
            <person name="Kohler T."/>
            <person name="Brinkrolf K."/>
        </authorList>
    </citation>
    <scope>NUCLEOTIDE SEQUENCE [LARGE SCALE GENOMIC DNA]</scope>
    <source>
        <strain evidence="12">ATCC 14091 / BCRC 22168 / CBS 111 / JCM 3599 / NBRC 0793 / NRRL Y-1031 F-60-10</strain>
    </source>
</reference>
<dbReference type="Pfam" id="PF00432">
    <property type="entry name" value="Prenyltrans"/>
    <property type="match status" value="1"/>
</dbReference>
<evidence type="ECO:0000256" key="2">
    <source>
        <dbReference type="ARBA" id="ARBA00012702"/>
    </source>
</evidence>
<dbReference type="STRING" id="1206466.K0KMG4"/>
<dbReference type="Gene3D" id="1.50.10.20">
    <property type="match status" value="1"/>
</dbReference>
<comment type="catalytic activity">
    <reaction evidence="9">
        <text>L-cysteinyl-[protein] + (2E,6E)-farnesyl diphosphate = S-(2E,6E)-farnesyl-L-cysteinyl-[protein] + diphosphate</text>
        <dbReference type="Rhea" id="RHEA:13345"/>
        <dbReference type="Rhea" id="RHEA-COMP:10131"/>
        <dbReference type="Rhea" id="RHEA-COMP:11535"/>
        <dbReference type="ChEBI" id="CHEBI:29950"/>
        <dbReference type="ChEBI" id="CHEBI:33019"/>
        <dbReference type="ChEBI" id="CHEBI:86019"/>
        <dbReference type="ChEBI" id="CHEBI:175763"/>
    </reaction>
</comment>
<evidence type="ECO:0000256" key="8">
    <source>
        <dbReference type="ARBA" id="ARBA00022833"/>
    </source>
</evidence>
<dbReference type="InterPro" id="IPR001330">
    <property type="entry name" value="Prenyltrans"/>
</dbReference>
<comment type="caution">
    <text evidence="11">The sequence shown here is derived from an EMBL/GenBank/DDBJ whole genome shotgun (WGS) entry which is preliminary data.</text>
</comment>
<comment type="function">
    <text evidence="9">Catalyzes the transfer of a farnesyl moiety from farnesyl diphosphate to a cysteine at the fourth position from the C-terminus of several proteins. The beta subunit is responsible for peptide-binding.</text>
</comment>
<dbReference type="InterPro" id="IPR026872">
    <property type="entry name" value="FTB"/>
</dbReference>
<dbReference type="InterPro" id="IPR045089">
    <property type="entry name" value="PGGT1B-like"/>
</dbReference>
<evidence type="ECO:0000313" key="11">
    <source>
        <dbReference type="EMBL" id="CCH42283.1"/>
    </source>
</evidence>
<feature type="domain" description="Prenyltransferase alpha-alpha toroid" evidence="10">
    <location>
        <begin position="83"/>
        <end position="416"/>
    </location>
</feature>
<keyword evidence="4 9" id="KW-0637">Prenyltransferase</keyword>
<dbReference type="AlphaFoldDB" id="K0KMG4"/>
<dbReference type="SUPFAM" id="SSF48239">
    <property type="entry name" value="Terpenoid cyclases/Protein prenyltransferases"/>
    <property type="match status" value="1"/>
</dbReference>
<dbReference type="Proteomes" id="UP000009328">
    <property type="component" value="Unassembled WGS sequence"/>
</dbReference>
<dbReference type="GO" id="GO:0004660">
    <property type="term" value="F:protein farnesyltransferase activity"/>
    <property type="evidence" value="ECO:0007669"/>
    <property type="project" value="UniProtKB-UniRule"/>
</dbReference>
<keyword evidence="8 9" id="KW-0862">Zinc</keyword>
<gene>
    <name evidence="11" type="ORF">BN7_1827</name>
</gene>
<dbReference type="InParanoid" id="K0KMG4"/>
<evidence type="ECO:0000256" key="5">
    <source>
        <dbReference type="ARBA" id="ARBA00022679"/>
    </source>
</evidence>
<evidence type="ECO:0000313" key="12">
    <source>
        <dbReference type="Proteomes" id="UP000009328"/>
    </source>
</evidence>
<keyword evidence="7" id="KW-0677">Repeat</keyword>
<dbReference type="GO" id="GO:0097354">
    <property type="term" value="P:prenylation"/>
    <property type="evidence" value="ECO:0007669"/>
    <property type="project" value="UniProtKB-UniRule"/>
</dbReference>
<sequence length="435" mass="48422">MSSASDLAKAQYLLKLLGKRRVQVTTEIEEDSSQFDLMIDMTENGTNFEEELLTATTEEQKRTEDTVKGIYDDLIEEGRVPHLLKDKHEKYLNAALGQLPPAFKGLDASQPWIYYWVINSMKLLQLEVSQDVKDQTARKLLGLQHKDGGLGGGVGQIGHAAATYAGTLALTLLEDEETWNKINRDQLYKWLLSIKQDDGSFVMHLGGEKDTRAVYCALVIASLFDLLTPELTKGTAEWLAKCQTYEGGFGGVPYDEAHGGYTFCGAAALVILGKDVFTKTINVEKLVKWTVVRQLRLEGGFSGRSNKLVDGCYSFWVGGLIPIFDIFLDHETASRAGLQNYILGCCQNEQMGGLRDKPGKYPDFYHTNYVLLGLTVVQNKFKSDDFTPYTISSEPSDHSVVSVEGCDKLDTINPIFGLPKGYAERFHSFFATKTK</sequence>
<keyword evidence="6 9" id="KW-0479">Metal-binding</keyword>